<organism evidence="1 2">
    <name type="scientific">Teladorsagia circumcincta</name>
    <name type="common">Brown stomach worm</name>
    <name type="synonym">Ostertagia circumcincta</name>
    <dbReference type="NCBI Taxonomy" id="45464"/>
    <lineage>
        <taxon>Eukaryota</taxon>
        <taxon>Metazoa</taxon>
        <taxon>Ecdysozoa</taxon>
        <taxon>Nematoda</taxon>
        <taxon>Chromadorea</taxon>
        <taxon>Rhabditida</taxon>
        <taxon>Rhabditina</taxon>
        <taxon>Rhabditomorpha</taxon>
        <taxon>Strongyloidea</taxon>
        <taxon>Trichostrongylidae</taxon>
        <taxon>Teladorsagia</taxon>
    </lineage>
</organism>
<reference evidence="1 2" key="1">
    <citation type="submission" date="2015-09" db="EMBL/GenBank/DDBJ databases">
        <title>Draft genome of the parasitic nematode Teladorsagia circumcincta isolate WARC Sus (inbred).</title>
        <authorList>
            <person name="Mitreva M."/>
        </authorList>
    </citation>
    <scope>NUCLEOTIDE SEQUENCE [LARGE SCALE GENOMIC DNA]</scope>
    <source>
        <strain evidence="1 2">S</strain>
    </source>
</reference>
<sequence length="239" mass="26926">MGTYSTKQDSMRSSSRVRVAGCGLCEILRVGDCFVASFNCVPYFVIQLLLPRGRLFRSGIAAGLAELEQLKRLGRVKSLTRTFHCLLWNAVDHGKAEELAQVESVISSTSPTGLQRLKGFVLLELGKKGAFLDSLGQEPHLEHSQLLFMVEFAAKLKTVIVLESLLELSLVLQIRPQEKALIYDELIKIYGKHEDKDNLERITESILHESDRQPFTATLGRLAHFYRLGFLMNSFEFIP</sequence>
<evidence type="ECO:0000313" key="2">
    <source>
        <dbReference type="Proteomes" id="UP000230423"/>
    </source>
</evidence>
<accession>A0A2G9UIV2</accession>
<keyword evidence="2" id="KW-1185">Reference proteome</keyword>
<dbReference type="EMBL" id="KZ346367">
    <property type="protein sequence ID" value="PIO70177.1"/>
    <property type="molecule type" value="Genomic_DNA"/>
</dbReference>
<dbReference type="Proteomes" id="UP000230423">
    <property type="component" value="Unassembled WGS sequence"/>
</dbReference>
<gene>
    <name evidence="1" type="ORF">TELCIR_07981</name>
</gene>
<dbReference type="AlphaFoldDB" id="A0A2G9UIV2"/>
<proteinExistence type="predicted"/>
<name>A0A2G9UIV2_TELCI</name>
<dbReference type="OrthoDB" id="5844176at2759"/>
<protein>
    <submittedName>
        <fullName evidence="1">Uncharacterized protein</fullName>
    </submittedName>
</protein>
<evidence type="ECO:0000313" key="1">
    <source>
        <dbReference type="EMBL" id="PIO70177.1"/>
    </source>
</evidence>